<evidence type="ECO:0000313" key="2">
    <source>
        <dbReference type="EMBL" id="RXK56287.1"/>
    </source>
</evidence>
<proteinExistence type="predicted"/>
<evidence type="ECO:0000313" key="3">
    <source>
        <dbReference type="Proteomes" id="UP000290218"/>
    </source>
</evidence>
<feature type="transmembrane region" description="Helical" evidence="1">
    <location>
        <begin position="195"/>
        <end position="222"/>
    </location>
</feature>
<dbReference type="AlphaFoldDB" id="A0A4Q1CB12"/>
<feature type="transmembrane region" description="Helical" evidence="1">
    <location>
        <begin position="153"/>
        <end position="175"/>
    </location>
</feature>
<feature type="transmembrane region" description="Helical" evidence="1">
    <location>
        <begin position="91"/>
        <end position="110"/>
    </location>
</feature>
<dbReference type="OrthoDB" id="7061949at2"/>
<organism evidence="2 3">
    <name type="scientific">Oleiharenicola lentus</name>
    <dbReference type="NCBI Taxonomy" id="2508720"/>
    <lineage>
        <taxon>Bacteria</taxon>
        <taxon>Pseudomonadati</taxon>
        <taxon>Verrucomicrobiota</taxon>
        <taxon>Opitutia</taxon>
        <taxon>Opitutales</taxon>
        <taxon>Opitutaceae</taxon>
        <taxon>Oleiharenicola</taxon>
    </lineage>
</organism>
<feature type="transmembrane region" description="Helical" evidence="1">
    <location>
        <begin position="63"/>
        <end position="84"/>
    </location>
</feature>
<dbReference type="RefSeq" id="WP_129047653.1">
    <property type="nucleotide sequence ID" value="NZ_SDHX01000001.1"/>
</dbReference>
<feature type="transmembrane region" description="Helical" evidence="1">
    <location>
        <begin position="33"/>
        <end position="51"/>
    </location>
</feature>
<evidence type="ECO:0000256" key="1">
    <source>
        <dbReference type="SAM" id="Phobius"/>
    </source>
</evidence>
<dbReference type="EMBL" id="SDHX01000001">
    <property type="protein sequence ID" value="RXK56287.1"/>
    <property type="molecule type" value="Genomic_DNA"/>
</dbReference>
<dbReference type="Proteomes" id="UP000290218">
    <property type="component" value="Unassembled WGS sequence"/>
</dbReference>
<accession>A0A4Q1CB12</accession>
<gene>
    <name evidence="2" type="ORF">ESB00_10550</name>
</gene>
<keyword evidence="1" id="KW-0812">Transmembrane</keyword>
<keyword evidence="3" id="KW-1185">Reference proteome</keyword>
<reference evidence="2 3" key="1">
    <citation type="submission" date="2019-01" db="EMBL/GenBank/DDBJ databases">
        <title>Lacunisphaera sp. strain TWA-58.</title>
        <authorList>
            <person name="Chen W.-M."/>
        </authorList>
    </citation>
    <scope>NUCLEOTIDE SEQUENCE [LARGE SCALE GENOMIC DNA]</scope>
    <source>
        <strain evidence="2 3">TWA-58</strain>
    </source>
</reference>
<protein>
    <submittedName>
        <fullName evidence="2">Uncharacterized protein</fullName>
    </submittedName>
</protein>
<keyword evidence="1" id="KW-1133">Transmembrane helix</keyword>
<keyword evidence="1" id="KW-0472">Membrane</keyword>
<feature type="transmembrane region" description="Helical" evidence="1">
    <location>
        <begin position="122"/>
        <end position="141"/>
    </location>
</feature>
<comment type="caution">
    <text evidence="2">The sequence shown here is derived from an EMBL/GenBank/DDBJ whole genome shotgun (WGS) entry which is preliminary data.</text>
</comment>
<sequence>MSGGSPVRVLGRDTLALLALRLSAVRLDGLNRGHFYVGLVGTWVAGIGRYWDNPKAELAQKLGFGSLAYIFVLSALLWCVFRPVAGRAANYWKLVSFVGLTSFPAWLYAIPVERFMSLDAAIALNVLFLAVVAAWRLALLFRYTRLVYRFGWWRTTVCCLLPMTAIICLLAALNLERAVFEIMGGLREPTSADGAYFVILLLSLLSVCLFPVLLLNWLWFLLQRLRAGRVGRQGSG</sequence>
<name>A0A4Q1CB12_9BACT</name>